<protein>
    <submittedName>
        <fullName evidence="2">Carboxypeptidase C (Cathepsin A)</fullName>
    </submittedName>
</protein>
<comment type="caution">
    <text evidence="2">The sequence shown here is derived from an EMBL/GenBank/DDBJ whole genome shotgun (WGS) entry which is preliminary data.</text>
</comment>
<dbReference type="Gene3D" id="3.40.50.1820">
    <property type="entry name" value="alpha/beta hydrolase"/>
    <property type="match status" value="1"/>
</dbReference>
<proteinExistence type="predicted"/>
<keyword evidence="2" id="KW-0645">Protease</keyword>
<dbReference type="GO" id="GO:0004180">
    <property type="term" value="F:carboxypeptidase activity"/>
    <property type="evidence" value="ECO:0007669"/>
    <property type="project" value="UniProtKB-KW"/>
</dbReference>
<dbReference type="EMBL" id="JAVDRD010000011">
    <property type="protein sequence ID" value="MDR6512624.1"/>
    <property type="molecule type" value="Genomic_DNA"/>
</dbReference>
<dbReference type="InterPro" id="IPR001563">
    <property type="entry name" value="Peptidase_S10"/>
</dbReference>
<dbReference type="Pfam" id="PF00450">
    <property type="entry name" value="Peptidase_S10"/>
    <property type="match status" value="1"/>
</dbReference>
<evidence type="ECO:0000313" key="3">
    <source>
        <dbReference type="Proteomes" id="UP001184150"/>
    </source>
</evidence>
<name>A0ABU1MQK0_9SPHN</name>
<evidence type="ECO:0000256" key="1">
    <source>
        <dbReference type="SAM" id="SignalP"/>
    </source>
</evidence>
<sequence length="498" mass="52254">MPIDRLILAAALALAPLAAPLPAHAQDAGPRAFITKGQGTFGTTRMAYDAAEEEFILRSPDGKAAASVFATSYLKAGGKTAKPDASRPVLFVFNGGPGSASLWLHMGMLGPQRIDFDDPDHPQTTAPFHTVANADSPLDVADLVLIDPPGTGYSRILADGTPAMFYGVEQDAVATVQVMEQWLARHGRMNAPKYILSESYGTVRAAVVARLLAGGPTQTGQMDGISLNGVILLGQAMDMAHGAAGDDRGYLGILPSLAATACHFHKVAPGCTPQGQVDAAQAFVDDTYLGALHAGSRLDPARRAAVAQAMARLVGLPAETILANDLRLSGAAFARLLLAAEGRRTGLYDARFTLPLAAAGPDPVADDPAMAQYVPGFVAAWDAYAHDTLKITLPQPYKAIAFRDVNGAWDYGPSPSNYATDLATAMNRNPALRVLVGTGLYDLVTPLGTARDTMAHSGAPADRVAFRTYPAGHMAYLGREARQALAADLRAFITGSLR</sequence>
<dbReference type="Proteomes" id="UP001184150">
    <property type="component" value="Unassembled WGS sequence"/>
</dbReference>
<keyword evidence="2" id="KW-0378">Hydrolase</keyword>
<keyword evidence="3" id="KW-1185">Reference proteome</keyword>
<keyword evidence="2" id="KW-0121">Carboxypeptidase</keyword>
<accession>A0ABU1MQK0</accession>
<keyword evidence="1" id="KW-0732">Signal</keyword>
<dbReference type="RefSeq" id="WP_309806122.1">
    <property type="nucleotide sequence ID" value="NZ_JAVDRD010000011.1"/>
</dbReference>
<evidence type="ECO:0000313" key="2">
    <source>
        <dbReference type="EMBL" id="MDR6512624.1"/>
    </source>
</evidence>
<feature type="chain" id="PRO_5045645971" evidence="1">
    <location>
        <begin position="26"/>
        <end position="498"/>
    </location>
</feature>
<organism evidence="2 3">
    <name type="scientific">Novosphingobium capsulatum</name>
    <dbReference type="NCBI Taxonomy" id="13688"/>
    <lineage>
        <taxon>Bacteria</taxon>
        <taxon>Pseudomonadati</taxon>
        <taxon>Pseudomonadota</taxon>
        <taxon>Alphaproteobacteria</taxon>
        <taxon>Sphingomonadales</taxon>
        <taxon>Sphingomonadaceae</taxon>
        <taxon>Novosphingobium</taxon>
    </lineage>
</organism>
<dbReference type="InterPro" id="IPR029058">
    <property type="entry name" value="AB_hydrolase_fold"/>
</dbReference>
<reference evidence="2 3" key="1">
    <citation type="submission" date="2023-07" db="EMBL/GenBank/DDBJ databases">
        <title>Sorghum-associated microbial communities from plants grown in Nebraska, USA.</title>
        <authorList>
            <person name="Schachtman D."/>
        </authorList>
    </citation>
    <scope>NUCLEOTIDE SEQUENCE [LARGE SCALE GENOMIC DNA]</scope>
    <source>
        <strain evidence="2 3">DS1027</strain>
    </source>
</reference>
<feature type="signal peptide" evidence="1">
    <location>
        <begin position="1"/>
        <end position="25"/>
    </location>
</feature>
<dbReference type="SUPFAM" id="SSF53474">
    <property type="entry name" value="alpha/beta-Hydrolases"/>
    <property type="match status" value="1"/>
</dbReference>
<gene>
    <name evidence="2" type="ORF">J2792_003509</name>
</gene>